<dbReference type="Proteomes" id="UP001150569">
    <property type="component" value="Unassembled WGS sequence"/>
</dbReference>
<feature type="compositionally biased region" description="Basic residues" evidence="1">
    <location>
        <begin position="231"/>
        <end position="244"/>
    </location>
</feature>
<proteinExistence type="predicted"/>
<dbReference type="EMBL" id="JANBPT010001010">
    <property type="protein sequence ID" value="KAJ1910750.1"/>
    <property type="molecule type" value="Genomic_DNA"/>
</dbReference>
<organism evidence="2 3">
    <name type="scientific">Tieghemiomyces parasiticus</name>
    <dbReference type="NCBI Taxonomy" id="78921"/>
    <lineage>
        <taxon>Eukaryota</taxon>
        <taxon>Fungi</taxon>
        <taxon>Fungi incertae sedis</taxon>
        <taxon>Zoopagomycota</taxon>
        <taxon>Kickxellomycotina</taxon>
        <taxon>Dimargaritomycetes</taxon>
        <taxon>Dimargaritales</taxon>
        <taxon>Dimargaritaceae</taxon>
        <taxon>Tieghemiomyces</taxon>
    </lineage>
</organism>
<evidence type="ECO:0000313" key="3">
    <source>
        <dbReference type="Proteomes" id="UP001150569"/>
    </source>
</evidence>
<evidence type="ECO:0000256" key="1">
    <source>
        <dbReference type="SAM" id="MobiDB-lite"/>
    </source>
</evidence>
<name>A0A9W7ZJN1_9FUNG</name>
<evidence type="ECO:0000313" key="2">
    <source>
        <dbReference type="EMBL" id="KAJ1910750.1"/>
    </source>
</evidence>
<feature type="region of interest" description="Disordered" evidence="1">
    <location>
        <begin position="226"/>
        <end position="245"/>
    </location>
</feature>
<dbReference type="OrthoDB" id="5599942at2759"/>
<sequence length="497" mass="54555">MFRFLASWARRYRIPAMFPVAHQRLLALKRAALGNQIRLTLLQRKREVARTTHARYGRPTCGPYGAPFWTHPQPVSSTLMAVRLAAGPARPLCPGSRLLHRLAGRVARFWGGRLHVRARNPPLAGYHALWAHVRQDQHQCFAALRRSPFGPCMSPLGRFSHVFARSFSTTNAFFTPSALPSALASAARAGPTRTLAAFGCNAEALRQASTGDHENVNRRDAMTASVSKLGPRPRRRRVTRHRSRTGAVAPLKRLTGPAWAHDLHSLIAAARPSPAASLLGGVEPVYVELELSVVSHRLSPLFSPADRPTADGEPATTDSPASVMAKLQDAQVLQQAHLRTVTRIVEQLTAAFPCQVDTHDSHVRVRLPLGLNRQRAEQALRNLGIDPQGDGLLLREVRLTPVPATPLPALSPMPQSPMVFPHLDLALSVYSSTESSSGSESWLDQTVPTLLMDQLATPPIRVGGGTVNDFLYQLDLLEADHYQFQARQPATSRELVY</sequence>
<reference evidence="2" key="1">
    <citation type="submission" date="2022-07" db="EMBL/GenBank/DDBJ databases">
        <title>Phylogenomic reconstructions and comparative analyses of Kickxellomycotina fungi.</title>
        <authorList>
            <person name="Reynolds N.K."/>
            <person name="Stajich J.E."/>
            <person name="Barry K."/>
            <person name="Grigoriev I.V."/>
            <person name="Crous P."/>
            <person name="Smith M.E."/>
        </authorList>
    </citation>
    <scope>NUCLEOTIDE SEQUENCE</scope>
    <source>
        <strain evidence="2">RSA 861</strain>
    </source>
</reference>
<accession>A0A9W7ZJN1</accession>
<comment type="caution">
    <text evidence="2">The sequence shown here is derived from an EMBL/GenBank/DDBJ whole genome shotgun (WGS) entry which is preliminary data.</text>
</comment>
<protein>
    <submittedName>
        <fullName evidence="2">Uncharacterized protein</fullName>
    </submittedName>
</protein>
<keyword evidence="3" id="KW-1185">Reference proteome</keyword>
<dbReference type="AlphaFoldDB" id="A0A9W7ZJN1"/>
<gene>
    <name evidence="2" type="ORF">IWQ60_010492</name>
</gene>